<evidence type="ECO:0000256" key="12">
    <source>
        <dbReference type="SAM" id="MobiDB-lite"/>
    </source>
</evidence>
<evidence type="ECO:0000256" key="9">
    <source>
        <dbReference type="ARBA" id="ARBA00023012"/>
    </source>
</evidence>
<dbReference type="GO" id="GO:0005886">
    <property type="term" value="C:plasma membrane"/>
    <property type="evidence" value="ECO:0007669"/>
    <property type="project" value="UniProtKB-SubCell"/>
</dbReference>
<feature type="domain" description="Response regulatory" evidence="14">
    <location>
        <begin position="5"/>
        <end position="121"/>
    </location>
</feature>
<dbReference type="EMBL" id="JAVDYC010000001">
    <property type="protein sequence ID" value="MDR7327477.1"/>
    <property type="molecule type" value="Genomic_DNA"/>
</dbReference>
<dbReference type="PROSITE" id="PS50110">
    <property type="entry name" value="RESPONSE_REGULATORY"/>
    <property type="match status" value="2"/>
</dbReference>
<dbReference type="CDD" id="cd00156">
    <property type="entry name" value="REC"/>
    <property type="match status" value="1"/>
</dbReference>
<dbReference type="InterPro" id="IPR036890">
    <property type="entry name" value="HATPase_C_sf"/>
</dbReference>
<dbReference type="RefSeq" id="WP_310424833.1">
    <property type="nucleotide sequence ID" value="NZ_JAVDYC010000001.1"/>
</dbReference>
<dbReference type="AlphaFoldDB" id="A0AAE4CXH0"/>
<keyword evidence="7 16" id="KW-0418">Kinase</keyword>
<dbReference type="InterPro" id="IPR013655">
    <property type="entry name" value="PAS_fold_3"/>
</dbReference>
<comment type="catalytic activity">
    <reaction evidence="1">
        <text>ATP + protein L-histidine = ADP + protein N-phospho-L-histidine.</text>
        <dbReference type="EC" id="2.7.13.3"/>
    </reaction>
</comment>
<dbReference type="InterPro" id="IPR005467">
    <property type="entry name" value="His_kinase_dom"/>
</dbReference>
<feature type="domain" description="Histidine kinase" evidence="13">
    <location>
        <begin position="282"/>
        <end position="491"/>
    </location>
</feature>
<feature type="compositionally biased region" description="Basic and acidic residues" evidence="12">
    <location>
        <begin position="493"/>
        <end position="513"/>
    </location>
</feature>
<dbReference type="InterPro" id="IPR000014">
    <property type="entry name" value="PAS"/>
</dbReference>
<dbReference type="PANTHER" id="PTHR43065:SF46">
    <property type="entry name" value="C4-DICARBOXYLATE TRANSPORT SENSOR PROTEIN DCTB"/>
    <property type="match status" value="1"/>
</dbReference>
<evidence type="ECO:0000256" key="5">
    <source>
        <dbReference type="ARBA" id="ARBA00022679"/>
    </source>
</evidence>
<organism evidence="16 17">
    <name type="scientific">Catenuloplanes niger</name>
    <dbReference type="NCBI Taxonomy" id="587534"/>
    <lineage>
        <taxon>Bacteria</taxon>
        <taxon>Bacillati</taxon>
        <taxon>Actinomycetota</taxon>
        <taxon>Actinomycetes</taxon>
        <taxon>Micromonosporales</taxon>
        <taxon>Micromonosporaceae</taxon>
        <taxon>Catenuloplanes</taxon>
    </lineage>
</organism>
<feature type="modified residue" description="4-aspartylphosphate" evidence="10">
    <location>
        <position position="564"/>
    </location>
</feature>
<dbReference type="CDD" id="cd00082">
    <property type="entry name" value="HisKA"/>
    <property type="match status" value="1"/>
</dbReference>
<dbReference type="Gene3D" id="1.10.287.130">
    <property type="match status" value="1"/>
</dbReference>
<dbReference type="Proteomes" id="UP001183629">
    <property type="component" value="Unassembled WGS sequence"/>
</dbReference>
<dbReference type="CDD" id="cd00130">
    <property type="entry name" value="PAS"/>
    <property type="match status" value="1"/>
</dbReference>
<keyword evidence="6" id="KW-0547">Nucleotide-binding</keyword>
<evidence type="ECO:0000256" key="1">
    <source>
        <dbReference type="ARBA" id="ARBA00000085"/>
    </source>
</evidence>
<dbReference type="InterPro" id="IPR003661">
    <property type="entry name" value="HisK_dim/P_dom"/>
</dbReference>
<proteinExistence type="predicted"/>
<feature type="domain" description="Response regulatory" evidence="14">
    <location>
        <begin position="513"/>
        <end position="629"/>
    </location>
</feature>
<evidence type="ECO:0000313" key="17">
    <source>
        <dbReference type="Proteomes" id="UP001183629"/>
    </source>
</evidence>
<dbReference type="EC" id="2.7.13.3" evidence="3"/>
<evidence type="ECO:0000259" key="13">
    <source>
        <dbReference type="PROSITE" id="PS50109"/>
    </source>
</evidence>
<name>A0AAE4CXH0_9ACTN</name>
<comment type="caution">
    <text evidence="16">The sequence shown here is derived from an EMBL/GenBank/DDBJ whole genome shotgun (WGS) entry which is preliminary data.</text>
</comment>
<evidence type="ECO:0000256" key="2">
    <source>
        <dbReference type="ARBA" id="ARBA00004236"/>
    </source>
</evidence>
<dbReference type="GO" id="GO:0005524">
    <property type="term" value="F:ATP binding"/>
    <property type="evidence" value="ECO:0007669"/>
    <property type="project" value="UniProtKB-KW"/>
</dbReference>
<dbReference type="InterPro" id="IPR035965">
    <property type="entry name" value="PAS-like_dom_sf"/>
</dbReference>
<keyword evidence="17" id="KW-1185">Reference proteome</keyword>
<accession>A0AAE4CXH0</accession>
<keyword evidence="5" id="KW-0808">Transferase</keyword>
<dbReference type="SMART" id="SM00387">
    <property type="entry name" value="HATPase_c"/>
    <property type="match status" value="1"/>
</dbReference>
<dbReference type="Gene3D" id="3.40.50.2300">
    <property type="match status" value="2"/>
</dbReference>
<evidence type="ECO:0000256" key="6">
    <source>
        <dbReference type="ARBA" id="ARBA00022741"/>
    </source>
</evidence>
<protein>
    <recommendedName>
        <fullName evidence="3">histidine kinase</fullName>
        <ecNumber evidence="3">2.7.13.3</ecNumber>
    </recommendedName>
</protein>
<keyword evidence="8" id="KW-0067">ATP-binding</keyword>
<dbReference type="Gene3D" id="3.30.450.20">
    <property type="entry name" value="PAS domain"/>
    <property type="match status" value="1"/>
</dbReference>
<evidence type="ECO:0000259" key="15">
    <source>
        <dbReference type="PROSITE" id="PS50112"/>
    </source>
</evidence>
<dbReference type="PANTHER" id="PTHR43065">
    <property type="entry name" value="SENSOR HISTIDINE KINASE"/>
    <property type="match status" value="1"/>
</dbReference>
<evidence type="ECO:0000256" key="8">
    <source>
        <dbReference type="ARBA" id="ARBA00022840"/>
    </source>
</evidence>
<dbReference type="PROSITE" id="PS50112">
    <property type="entry name" value="PAS"/>
    <property type="match status" value="1"/>
</dbReference>
<feature type="modified residue" description="4-aspartylphosphate" evidence="10">
    <location>
        <position position="56"/>
    </location>
</feature>
<dbReference type="Pfam" id="PF00512">
    <property type="entry name" value="HisKA"/>
    <property type="match status" value="1"/>
</dbReference>
<dbReference type="SUPFAM" id="SSF55785">
    <property type="entry name" value="PYP-like sensor domain (PAS domain)"/>
    <property type="match status" value="1"/>
</dbReference>
<evidence type="ECO:0000256" key="7">
    <source>
        <dbReference type="ARBA" id="ARBA00022777"/>
    </source>
</evidence>
<sequence>MATTRVLLIEDSEDDALLVINRLRRSGLDIEYERVETAEDVTRALRSSPPEIIISDNSMPSFDARAALVLLHASGLDIPFIVVSGQIGEEPAASLMRAGAHDFVLKDNLTRLAPAVQRELAEAQERRERRRAEAALRSSEDRFRLVAEHLMDVVFRYRLGATPRLEYISPAAAALTGHSPEQLQNDEELLFAAVDPADRDALRRSWQSPPDAPLTVRWRLPDGSLGWIEQRLVLVVDDGATIGEGVLRNITEQVLAARRREELEHQLHQAERLDSLGQLAGGIAHDFNNLLGVISGYVRFVLEDLGEDHPSRHDMESIDHAARRAAALTRQLLIFSRLQPSQPETVDLNAVVAEIERLLRRTIGEDIDFRIAVQPDLPRVFIDCSRLEQIIMNLVVNARAAMPDGGRLILATGTDDDGHVCLTVSDTGCGMTEEVKRRAFEPFFTTRGRGQGSGLGLSTVYGAVTEAAGTLALTSQVGVGTSITVCLPASGHSDAEQPSEDKDGPGARGDGERVLIVEDDDGIRRIACRILSGAGYSVLDAATRSEALELVRDTGQAFDLILSDVIMPGMTVTEFIDAVQESRPSLPVLLMSGYTADHTANSQPLPGHIPLIAKPFKAAALLRRVKSVIEARRVDIPVHR</sequence>
<dbReference type="Pfam" id="PF00072">
    <property type="entry name" value="Response_reg"/>
    <property type="match status" value="2"/>
</dbReference>
<dbReference type="PRINTS" id="PR00344">
    <property type="entry name" value="BCTRLSENSOR"/>
</dbReference>
<dbReference type="Pfam" id="PF08447">
    <property type="entry name" value="PAS_3"/>
    <property type="match status" value="1"/>
</dbReference>
<evidence type="ECO:0000256" key="11">
    <source>
        <dbReference type="SAM" id="Coils"/>
    </source>
</evidence>
<feature type="coiled-coil region" evidence="11">
    <location>
        <begin position="106"/>
        <end position="142"/>
    </location>
</feature>
<dbReference type="SMART" id="SM00388">
    <property type="entry name" value="HisKA"/>
    <property type="match status" value="1"/>
</dbReference>
<dbReference type="PROSITE" id="PS50109">
    <property type="entry name" value="HIS_KIN"/>
    <property type="match status" value="1"/>
</dbReference>
<dbReference type="InterPro" id="IPR011006">
    <property type="entry name" value="CheY-like_superfamily"/>
</dbReference>
<dbReference type="SUPFAM" id="SSF55874">
    <property type="entry name" value="ATPase domain of HSP90 chaperone/DNA topoisomerase II/histidine kinase"/>
    <property type="match status" value="1"/>
</dbReference>
<keyword evidence="4 10" id="KW-0597">Phosphoprotein</keyword>
<dbReference type="Gene3D" id="3.30.565.10">
    <property type="entry name" value="Histidine kinase-like ATPase, C-terminal domain"/>
    <property type="match status" value="1"/>
</dbReference>
<evidence type="ECO:0000313" key="16">
    <source>
        <dbReference type="EMBL" id="MDR7327477.1"/>
    </source>
</evidence>
<gene>
    <name evidence="16" type="ORF">J2S44_007727</name>
</gene>
<dbReference type="Pfam" id="PF02518">
    <property type="entry name" value="HATPase_c"/>
    <property type="match status" value="1"/>
</dbReference>
<comment type="subcellular location">
    <subcellularLocation>
        <location evidence="2">Cell membrane</location>
    </subcellularLocation>
</comment>
<keyword evidence="9" id="KW-0902">Two-component regulatory system</keyword>
<evidence type="ECO:0000256" key="3">
    <source>
        <dbReference type="ARBA" id="ARBA00012438"/>
    </source>
</evidence>
<keyword evidence="11" id="KW-0175">Coiled coil</keyword>
<evidence type="ECO:0000256" key="10">
    <source>
        <dbReference type="PROSITE-ProRule" id="PRU00169"/>
    </source>
</evidence>
<dbReference type="InterPro" id="IPR003594">
    <property type="entry name" value="HATPase_dom"/>
</dbReference>
<dbReference type="InterPro" id="IPR001789">
    <property type="entry name" value="Sig_transdc_resp-reg_receiver"/>
</dbReference>
<feature type="region of interest" description="Disordered" evidence="12">
    <location>
        <begin position="489"/>
        <end position="513"/>
    </location>
</feature>
<dbReference type="InterPro" id="IPR004358">
    <property type="entry name" value="Sig_transdc_His_kin-like_C"/>
</dbReference>
<dbReference type="GO" id="GO:0000155">
    <property type="term" value="F:phosphorelay sensor kinase activity"/>
    <property type="evidence" value="ECO:0007669"/>
    <property type="project" value="InterPro"/>
</dbReference>
<evidence type="ECO:0000256" key="4">
    <source>
        <dbReference type="ARBA" id="ARBA00022553"/>
    </source>
</evidence>
<feature type="domain" description="PAS" evidence="15">
    <location>
        <begin position="139"/>
        <end position="204"/>
    </location>
</feature>
<dbReference type="SUPFAM" id="SSF52172">
    <property type="entry name" value="CheY-like"/>
    <property type="match status" value="2"/>
</dbReference>
<dbReference type="SUPFAM" id="SSF47384">
    <property type="entry name" value="Homodimeric domain of signal transducing histidine kinase"/>
    <property type="match status" value="1"/>
</dbReference>
<dbReference type="InterPro" id="IPR036097">
    <property type="entry name" value="HisK_dim/P_sf"/>
</dbReference>
<dbReference type="SMART" id="SM00091">
    <property type="entry name" value="PAS"/>
    <property type="match status" value="1"/>
</dbReference>
<evidence type="ECO:0000259" key="14">
    <source>
        <dbReference type="PROSITE" id="PS50110"/>
    </source>
</evidence>
<dbReference type="SMART" id="SM00448">
    <property type="entry name" value="REC"/>
    <property type="match status" value="2"/>
</dbReference>
<reference evidence="16 17" key="1">
    <citation type="submission" date="2023-07" db="EMBL/GenBank/DDBJ databases">
        <title>Sequencing the genomes of 1000 actinobacteria strains.</title>
        <authorList>
            <person name="Klenk H.-P."/>
        </authorList>
    </citation>
    <scope>NUCLEOTIDE SEQUENCE [LARGE SCALE GENOMIC DNA]</scope>
    <source>
        <strain evidence="16 17">DSM 44711</strain>
    </source>
</reference>